<evidence type="ECO:0000256" key="1">
    <source>
        <dbReference type="SAM" id="SignalP"/>
    </source>
</evidence>
<dbReference type="AlphaFoldDB" id="A0A212JT08"/>
<gene>
    <name evidence="3" type="ORF">KL86DYS2_12252</name>
</gene>
<protein>
    <recommendedName>
        <fullName evidence="2">Outer membrane protein beta-barrel domain-containing protein</fullName>
    </recommendedName>
</protein>
<dbReference type="InterPro" id="IPR025665">
    <property type="entry name" value="Beta-barrel_OMP_2"/>
</dbReference>
<keyword evidence="1" id="KW-0732">Signal</keyword>
<evidence type="ECO:0000313" key="3">
    <source>
        <dbReference type="EMBL" id="SBW02435.1"/>
    </source>
</evidence>
<reference evidence="3" key="1">
    <citation type="submission" date="2016-04" db="EMBL/GenBank/DDBJ databases">
        <authorList>
            <person name="Evans L.H."/>
            <person name="Alamgir A."/>
            <person name="Owens N."/>
            <person name="Weber N.D."/>
            <person name="Virtaneva K."/>
            <person name="Barbian K."/>
            <person name="Babar A."/>
            <person name="Rosenke K."/>
        </authorList>
    </citation>
    <scope>NUCLEOTIDE SEQUENCE</scope>
    <source>
        <strain evidence="3">86-2</strain>
    </source>
</reference>
<evidence type="ECO:0000259" key="2">
    <source>
        <dbReference type="Pfam" id="PF13568"/>
    </source>
</evidence>
<dbReference type="Pfam" id="PF13568">
    <property type="entry name" value="OMP_b-brl_2"/>
    <property type="match status" value="1"/>
</dbReference>
<feature type="chain" id="PRO_5012510332" description="Outer membrane protein beta-barrel domain-containing protein" evidence="1">
    <location>
        <begin position="22"/>
        <end position="227"/>
    </location>
</feature>
<feature type="domain" description="Outer membrane protein beta-barrel" evidence="2">
    <location>
        <begin position="20"/>
        <end position="199"/>
    </location>
</feature>
<dbReference type="EMBL" id="FLUL01000001">
    <property type="protein sequence ID" value="SBW02435.1"/>
    <property type="molecule type" value="Genomic_DNA"/>
</dbReference>
<dbReference type="InterPro" id="IPR011250">
    <property type="entry name" value="OMP/PagP_B-barrel"/>
</dbReference>
<feature type="signal peptide" evidence="1">
    <location>
        <begin position="1"/>
        <end position="21"/>
    </location>
</feature>
<accession>A0A212JT08</accession>
<proteinExistence type="predicted"/>
<dbReference type="RefSeq" id="WP_296949848.1">
    <property type="nucleotide sequence ID" value="NZ_LT599021.1"/>
</dbReference>
<name>A0A212JT08_9BACT</name>
<organism evidence="3">
    <name type="scientific">uncultured Dysgonomonas sp</name>
    <dbReference type="NCBI Taxonomy" id="206096"/>
    <lineage>
        <taxon>Bacteria</taxon>
        <taxon>Pseudomonadati</taxon>
        <taxon>Bacteroidota</taxon>
        <taxon>Bacteroidia</taxon>
        <taxon>Bacteroidales</taxon>
        <taxon>Dysgonomonadaceae</taxon>
        <taxon>Dysgonomonas</taxon>
        <taxon>environmental samples</taxon>
    </lineage>
</organism>
<dbReference type="SUPFAM" id="SSF56925">
    <property type="entry name" value="OMPA-like"/>
    <property type="match status" value="1"/>
</dbReference>
<sequence>MTTTRLFSTIFLLLYFTSLFAQDDPPFRFGIRGGGNLYSGVLSVAPEISKKLHAGYQIGLTAEYEFRDNVYLQTEVGLTTKGVVYKGSEVLEGGVRQWTQNFTLRYLEVPFLIAYKPEIEENISLYFHGGPYFAYGIGGKTRLKITHKQAEGEDVDTSQDSFGENGFKKLDIGIRFGSGLEFEKYTIGFDFEYGLTNISRKDTKLSSLLNDRGFKNKGVCLSLGYKF</sequence>